<dbReference type="InterPro" id="IPR036034">
    <property type="entry name" value="PDZ_sf"/>
</dbReference>
<protein>
    <submittedName>
        <fullName evidence="6">Synaptojanin-2-binding protein</fullName>
    </submittedName>
</protein>
<dbReference type="EMBL" id="JI169954">
    <property type="protein sequence ID" value="ADY44220.1"/>
    <property type="molecule type" value="mRNA"/>
</dbReference>
<sequence>MFGKHHTIGQTKQKSKIGKTSLDTAEDGDEHDSFEVDSESSTVKFSDTSFTSRISTFGEITTNRTVAKEFYDEEIARLANLPQKKRKSVWRSRLSLAEAGKRLLSRLHLSGRKTQSLRSFDSRSLVDSEVTTVELPLPPRPQRTTSLITTKANKSRRHIDHDSAEKQAIEDSYRQIAESKGVHSTRIHEYDSRNVQQIEEIVMPVASPNDRRLAEDETTVIELFKNADGLGFNIVGGTDSEHVPGDSGIFVSRIKYEGAAYNDGRLKEGDRIISVNGIELTGKSHDEAVAVFRKVQHSAKLIIEPDAERKLVSKPTNFLRGITETTAKLTSEIEIAGGRSVRIANTPPSEKDAITAHMTTAEPQRVVLPQAPNEHRDLSTLNTHSDESILTAALPSSHNSLHTGNAYLSAGKRLETELGTPEVIVADEEDRASTVSVTPSTHSIIDDVPRTPKRPISILDPANPSVLTELLFVSVGVAALSLGAYFAYQFIKRR</sequence>
<evidence type="ECO:0000256" key="1">
    <source>
        <dbReference type="ARBA" id="ARBA00004370"/>
    </source>
</evidence>
<feature type="region of interest" description="Disordered" evidence="3">
    <location>
        <begin position="1"/>
        <end position="39"/>
    </location>
</feature>
<dbReference type="SMART" id="SM00228">
    <property type="entry name" value="PDZ"/>
    <property type="match status" value="1"/>
</dbReference>
<dbReference type="GO" id="GO:0098609">
    <property type="term" value="P:cell-cell adhesion"/>
    <property type="evidence" value="ECO:0007669"/>
    <property type="project" value="TreeGrafter"/>
</dbReference>
<dbReference type="InterPro" id="IPR001478">
    <property type="entry name" value="PDZ"/>
</dbReference>
<dbReference type="PANTHER" id="PTHR23119">
    <property type="entry name" value="DISCS LARGE"/>
    <property type="match status" value="1"/>
</dbReference>
<evidence type="ECO:0000259" key="5">
    <source>
        <dbReference type="PROSITE" id="PS50106"/>
    </source>
</evidence>
<evidence type="ECO:0000313" key="6">
    <source>
        <dbReference type="EMBL" id="ADY44220.1"/>
    </source>
</evidence>
<dbReference type="Pfam" id="PF00595">
    <property type="entry name" value="PDZ"/>
    <property type="match status" value="1"/>
</dbReference>
<accession>F1L266</accession>
<proteinExistence type="evidence at transcript level"/>
<keyword evidence="2 4" id="KW-0472">Membrane</keyword>
<name>F1L266_ASCSU</name>
<feature type="domain" description="PDZ" evidence="5">
    <location>
        <begin position="220"/>
        <end position="307"/>
    </location>
</feature>
<evidence type="ECO:0000256" key="3">
    <source>
        <dbReference type="SAM" id="MobiDB-lite"/>
    </source>
</evidence>
<dbReference type="InterPro" id="IPR050614">
    <property type="entry name" value="Synaptic_Scaffolding_LAP-MAGUK"/>
</dbReference>
<organism evidence="6">
    <name type="scientific">Ascaris suum</name>
    <name type="common">Pig roundworm</name>
    <name type="synonym">Ascaris lumbricoides</name>
    <dbReference type="NCBI Taxonomy" id="6253"/>
    <lineage>
        <taxon>Eukaryota</taxon>
        <taxon>Metazoa</taxon>
        <taxon>Ecdysozoa</taxon>
        <taxon>Nematoda</taxon>
        <taxon>Chromadorea</taxon>
        <taxon>Rhabditida</taxon>
        <taxon>Spirurina</taxon>
        <taxon>Ascaridomorpha</taxon>
        <taxon>Ascaridoidea</taxon>
        <taxon>Ascarididae</taxon>
        <taxon>Ascaris</taxon>
    </lineage>
</organism>
<dbReference type="AlphaFoldDB" id="F1L266"/>
<keyword evidence="4" id="KW-0812">Transmembrane</keyword>
<evidence type="ECO:0000256" key="4">
    <source>
        <dbReference type="SAM" id="Phobius"/>
    </source>
</evidence>
<feature type="compositionally biased region" description="Basic residues" evidence="3">
    <location>
        <begin position="1"/>
        <end position="17"/>
    </location>
</feature>
<dbReference type="Gene3D" id="2.30.42.10">
    <property type="match status" value="1"/>
</dbReference>
<dbReference type="GO" id="GO:0097120">
    <property type="term" value="P:receptor localization to synapse"/>
    <property type="evidence" value="ECO:0007669"/>
    <property type="project" value="TreeGrafter"/>
</dbReference>
<dbReference type="SUPFAM" id="SSF50156">
    <property type="entry name" value="PDZ domain-like"/>
    <property type="match status" value="1"/>
</dbReference>
<dbReference type="GO" id="GO:0043113">
    <property type="term" value="P:receptor clustering"/>
    <property type="evidence" value="ECO:0007669"/>
    <property type="project" value="TreeGrafter"/>
</dbReference>
<dbReference type="GO" id="GO:0016323">
    <property type="term" value="C:basolateral plasma membrane"/>
    <property type="evidence" value="ECO:0007669"/>
    <property type="project" value="TreeGrafter"/>
</dbReference>
<evidence type="ECO:0000256" key="2">
    <source>
        <dbReference type="ARBA" id="ARBA00023136"/>
    </source>
</evidence>
<feature type="transmembrane region" description="Helical" evidence="4">
    <location>
        <begin position="470"/>
        <end position="488"/>
    </location>
</feature>
<reference evidence="6" key="1">
    <citation type="journal article" date="2011" name="Genome Res.">
        <title>Deep small RNA sequencing from the nematode Ascaris reveals conservation, functional diversification, and novel developmental profiles.</title>
        <authorList>
            <person name="Wang J."/>
            <person name="Czech B."/>
            <person name="Crunk A."/>
            <person name="Wallace A."/>
            <person name="Mitreva M."/>
            <person name="Hannon G.J."/>
            <person name="Davis R.E."/>
        </authorList>
    </citation>
    <scope>NUCLEOTIDE SEQUENCE</scope>
</reference>
<dbReference type="GO" id="GO:0045197">
    <property type="term" value="P:establishment or maintenance of epithelial cell apical/basal polarity"/>
    <property type="evidence" value="ECO:0007669"/>
    <property type="project" value="TreeGrafter"/>
</dbReference>
<feature type="compositionally biased region" description="Acidic residues" evidence="3">
    <location>
        <begin position="24"/>
        <end position="38"/>
    </location>
</feature>
<keyword evidence="4" id="KW-1133">Transmembrane helix</keyword>
<dbReference type="GO" id="GO:0019901">
    <property type="term" value="F:protein kinase binding"/>
    <property type="evidence" value="ECO:0007669"/>
    <property type="project" value="TreeGrafter"/>
</dbReference>
<dbReference type="GO" id="GO:0030054">
    <property type="term" value="C:cell junction"/>
    <property type="evidence" value="ECO:0007669"/>
    <property type="project" value="TreeGrafter"/>
</dbReference>
<dbReference type="PROSITE" id="PS50106">
    <property type="entry name" value="PDZ"/>
    <property type="match status" value="1"/>
</dbReference>
<comment type="subcellular location">
    <subcellularLocation>
        <location evidence="1">Membrane</location>
    </subcellularLocation>
</comment>
<dbReference type="PANTHER" id="PTHR23119:SF51">
    <property type="entry name" value="DISKS LARGE 1 TUMOR SUPPRESSOR PROTEIN"/>
    <property type="match status" value="1"/>
</dbReference>